<reference evidence="2 3" key="1">
    <citation type="submission" date="2013-11" db="EMBL/GenBank/DDBJ databases">
        <title>The Genome Sequence of Phytophthora parasitica P1976.</title>
        <authorList>
            <consortium name="The Broad Institute Genomics Platform"/>
            <person name="Russ C."/>
            <person name="Tyler B."/>
            <person name="Panabieres F."/>
            <person name="Shan W."/>
            <person name="Tripathy S."/>
            <person name="Grunwald N."/>
            <person name="Machado M."/>
            <person name="Johnson C.S."/>
            <person name="Walker B."/>
            <person name="Young S."/>
            <person name="Zeng Q."/>
            <person name="Gargeya S."/>
            <person name="Fitzgerald M."/>
            <person name="Haas B."/>
            <person name="Abouelleil A."/>
            <person name="Allen A.W."/>
            <person name="Alvarado L."/>
            <person name="Arachchi H.M."/>
            <person name="Berlin A.M."/>
            <person name="Chapman S.B."/>
            <person name="Gainer-Dewar J."/>
            <person name="Goldberg J."/>
            <person name="Griggs A."/>
            <person name="Gujja S."/>
            <person name="Hansen M."/>
            <person name="Howarth C."/>
            <person name="Imamovic A."/>
            <person name="Ireland A."/>
            <person name="Larimer J."/>
            <person name="McCowan C."/>
            <person name="Murphy C."/>
            <person name="Pearson M."/>
            <person name="Poon T.W."/>
            <person name="Priest M."/>
            <person name="Roberts A."/>
            <person name="Saif S."/>
            <person name="Shea T."/>
            <person name="Sisk P."/>
            <person name="Sykes S."/>
            <person name="Wortman J."/>
            <person name="Nusbaum C."/>
            <person name="Birren B."/>
        </authorList>
    </citation>
    <scope>NUCLEOTIDE SEQUENCE [LARGE SCALE GENOMIC DNA]</scope>
    <source>
        <strain evidence="2 3">P1976</strain>
    </source>
</reference>
<dbReference type="Proteomes" id="UP000028582">
    <property type="component" value="Unassembled WGS sequence"/>
</dbReference>
<dbReference type="InterPro" id="IPR000953">
    <property type="entry name" value="Chromo/chromo_shadow_dom"/>
</dbReference>
<accession>A0A080Z1F4</accession>
<name>A0A080Z1F4_PHYNI</name>
<protein>
    <recommendedName>
        <fullName evidence="1">Chromo domain-containing protein</fullName>
    </recommendedName>
</protein>
<organism evidence="2 3">
    <name type="scientific">Phytophthora nicotianae P1976</name>
    <dbReference type="NCBI Taxonomy" id="1317066"/>
    <lineage>
        <taxon>Eukaryota</taxon>
        <taxon>Sar</taxon>
        <taxon>Stramenopiles</taxon>
        <taxon>Oomycota</taxon>
        <taxon>Peronosporomycetes</taxon>
        <taxon>Peronosporales</taxon>
        <taxon>Peronosporaceae</taxon>
        <taxon>Phytophthora</taxon>
    </lineage>
</organism>
<dbReference type="AlphaFoldDB" id="A0A080Z1F4"/>
<evidence type="ECO:0000313" key="3">
    <source>
        <dbReference type="Proteomes" id="UP000028582"/>
    </source>
</evidence>
<dbReference type="PROSITE" id="PS50013">
    <property type="entry name" value="CHROMO_2"/>
    <property type="match status" value="1"/>
</dbReference>
<evidence type="ECO:0000313" key="2">
    <source>
        <dbReference type="EMBL" id="ETO60465.1"/>
    </source>
</evidence>
<dbReference type="InterPro" id="IPR016197">
    <property type="entry name" value="Chromo-like_dom_sf"/>
</dbReference>
<evidence type="ECO:0000259" key="1">
    <source>
        <dbReference type="PROSITE" id="PS50013"/>
    </source>
</evidence>
<comment type="caution">
    <text evidence="2">The sequence shown here is derived from an EMBL/GenBank/DDBJ whole genome shotgun (WGS) entry which is preliminary data.</text>
</comment>
<dbReference type="SUPFAM" id="SSF54160">
    <property type="entry name" value="Chromo domain-like"/>
    <property type="match status" value="1"/>
</dbReference>
<sequence length="63" mass="7559">MPMSTRTGRQAVREFKIQWDDQDEPTWEPITNLSCGGMLYDYLRRKRSEHRLQMVQVADEDEN</sequence>
<dbReference type="Gene3D" id="2.40.50.40">
    <property type="match status" value="1"/>
</dbReference>
<feature type="domain" description="Chromo" evidence="1">
    <location>
        <begin position="1"/>
        <end position="54"/>
    </location>
</feature>
<gene>
    <name evidence="2" type="ORF">F444_21345</name>
</gene>
<proteinExistence type="predicted"/>
<dbReference type="OrthoDB" id="433924at2759"/>
<dbReference type="EMBL" id="ANJA01003933">
    <property type="protein sequence ID" value="ETO60465.1"/>
    <property type="molecule type" value="Genomic_DNA"/>
</dbReference>